<name>U4LGZ0_PYROM</name>
<proteinExistence type="predicted"/>
<protein>
    <submittedName>
        <fullName evidence="2">Uncharacterized protein</fullName>
    </submittedName>
</protein>
<feature type="region of interest" description="Disordered" evidence="1">
    <location>
        <begin position="98"/>
        <end position="132"/>
    </location>
</feature>
<dbReference type="eggNOG" id="ENOG502SA5E">
    <property type="taxonomic scope" value="Eukaryota"/>
</dbReference>
<gene>
    <name evidence="2" type="ORF">PCON_09180</name>
</gene>
<evidence type="ECO:0000313" key="3">
    <source>
        <dbReference type="Proteomes" id="UP000018144"/>
    </source>
</evidence>
<sequence length="204" mass="22482">MQIPTVTPEDLAAFHHRHLCPTSSATCPTLCGTNAAGATGDEYYEYYEEEAYEDDGLGYYPDGAKRTLTDVQIAIFRNSEVQELLKAKRRAAIAAAAAASRKRRRSRTSPSPSPEEVLSLTESAPAPVSRAEAHKNRLNAALWASKHTWDEFGNPVEVADKPKEFVAEVQVSKKGRKDGNEEGEGEAEGKTFFWPKVIPSEKKE</sequence>
<dbReference type="OrthoDB" id="5422320at2759"/>
<evidence type="ECO:0000313" key="2">
    <source>
        <dbReference type="EMBL" id="CCX30777.1"/>
    </source>
</evidence>
<reference evidence="2 3" key="1">
    <citation type="journal article" date="2013" name="PLoS Genet.">
        <title>The genome and development-dependent transcriptomes of Pyronema confluens: a window into fungal evolution.</title>
        <authorList>
            <person name="Traeger S."/>
            <person name="Altegoer F."/>
            <person name="Freitag M."/>
            <person name="Gabaldon T."/>
            <person name="Kempken F."/>
            <person name="Kumar A."/>
            <person name="Marcet-Houben M."/>
            <person name="Poggeler S."/>
            <person name="Stajich J.E."/>
            <person name="Nowrousian M."/>
        </authorList>
    </citation>
    <scope>NUCLEOTIDE SEQUENCE [LARGE SCALE GENOMIC DNA]</scope>
    <source>
        <strain evidence="3">CBS 100304</strain>
        <tissue evidence="2">Vegetative mycelium</tissue>
    </source>
</reference>
<feature type="region of interest" description="Disordered" evidence="1">
    <location>
        <begin position="169"/>
        <end position="204"/>
    </location>
</feature>
<accession>U4LGZ0</accession>
<dbReference type="Pfam" id="PF12720">
    <property type="entry name" value="DUF3807"/>
    <property type="match status" value="1"/>
</dbReference>
<organism evidence="2 3">
    <name type="scientific">Pyronema omphalodes (strain CBS 100304)</name>
    <name type="common">Pyronema confluens</name>
    <dbReference type="NCBI Taxonomy" id="1076935"/>
    <lineage>
        <taxon>Eukaryota</taxon>
        <taxon>Fungi</taxon>
        <taxon>Dikarya</taxon>
        <taxon>Ascomycota</taxon>
        <taxon>Pezizomycotina</taxon>
        <taxon>Pezizomycetes</taxon>
        <taxon>Pezizales</taxon>
        <taxon>Pyronemataceae</taxon>
        <taxon>Pyronema</taxon>
    </lineage>
</organism>
<keyword evidence="3" id="KW-1185">Reference proteome</keyword>
<dbReference type="InterPro" id="IPR024526">
    <property type="entry name" value="DUF3807"/>
</dbReference>
<dbReference type="EMBL" id="HF935475">
    <property type="protein sequence ID" value="CCX30777.1"/>
    <property type="molecule type" value="Genomic_DNA"/>
</dbReference>
<dbReference type="Proteomes" id="UP000018144">
    <property type="component" value="Unassembled WGS sequence"/>
</dbReference>
<dbReference type="AlphaFoldDB" id="U4LGZ0"/>
<feature type="compositionally biased region" description="Low complexity" evidence="1">
    <location>
        <begin position="108"/>
        <end position="123"/>
    </location>
</feature>
<dbReference type="STRING" id="1076935.U4LGZ0"/>
<dbReference type="PANTHER" id="PTHR40642:SF1">
    <property type="entry name" value="YALI0F31295P"/>
    <property type="match status" value="1"/>
</dbReference>
<evidence type="ECO:0000256" key="1">
    <source>
        <dbReference type="SAM" id="MobiDB-lite"/>
    </source>
</evidence>
<dbReference type="PANTHER" id="PTHR40642">
    <property type="entry name" value="YALI0F31295P"/>
    <property type="match status" value="1"/>
</dbReference>